<feature type="compositionally biased region" description="Basic and acidic residues" evidence="12">
    <location>
        <begin position="19"/>
        <end position="37"/>
    </location>
</feature>
<dbReference type="AlphaFoldDB" id="A0ABC8ZAU0"/>
<protein>
    <recommendedName>
        <fullName evidence="4">RING-type E3 ubiquitin transferase</fullName>
        <ecNumber evidence="4">2.3.2.27</ecNumber>
    </recommendedName>
</protein>
<comment type="similarity">
    <text evidence="3">Belongs to the SINA (Seven in absentia) family.</text>
</comment>
<gene>
    <name evidence="14" type="ORF">URODEC1_LOCUS42799</name>
</gene>
<proteinExistence type="inferred from homology"/>
<comment type="function">
    <text evidence="10">E3 ubiquitin-protein ligase that mediates ubiquitination and subsequent proteasomal degradation of target proteins. E3 ubiquitin ligases accept ubiquitin from an E2 ubiquitin-conjugating enzyme in the form of a thioester and then directly transfers the ubiquitin to targeted substrates. It probably triggers the ubiquitin-mediated degradation of different substrates.</text>
</comment>
<dbReference type="EC" id="2.3.2.27" evidence="4"/>
<evidence type="ECO:0000313" key="14">
    <source>
        <dbReference type="EMBL" id="CAL4957880.1"/>
    </source>
</evidence>
<dbReference type="Gene3D" id="3.30.40.10">
    <property type="entry name" value="Zinc/RING finger domain, C3HC4 (zinc finger)"/>
    <property type="match status" value="1"/>
</dbReference>
<dbReference type="GO" id="GO:0008270">
    <property type="term" value="F:zinc ion binding"/>
    <property type="evidence" value="ECO:0007669"/>
    <property type="project" value="UniProtKB-KW"/>
</dbReference>
<dbReference type="InterPro" id="IPR013010">
    <property type="entry name" value="Znf_SIAH"/>
</dbReference>
<name>A0ABC8ZAU0_9POAL</name>
<evidence type="ECO:0000256" key="7">
    <source>
        <dbReference type="ARBA" id="ARBA00022771"/>
    </source>
</evidence>
<keyword evidence="7 11" id="KW-0863">Zinc-finger</keyword>
<feature type="region of interest" description="Disordered" evidence="12">
    <location>
        <begin position="19"/>
        <end position="38"/>
    </location>
</feature>
<dbReference type="SUPFAM" id="SSF49599">
    <property type="entry name" value="TRAF domain-like"/>
    <property type="match status" value="1"/>
</dbReference>
<keyword evidence="5" id="KW-0808">Transferase</keyword>
<evidence type="ECO:0000256" key="6">
    <source>
        <dbReference type="ARBA" id="ARBA00022723"/>
    </source>
</evidence>
<evidence type="ECO:0000256" key="2">
    <source>
        <dbReference type="ARBA" id="ARBA00004906"/>
    </source>
</evidence>
<evidence type="ECO:0000313" key="15">
    <source>
        <dbReference type="Proteomes" id="UP001497457"/>
    </source>
</evidence>
<comment type="pathway">
    <text evidence="2">Protein modification; protein ubiquitination.</text>
</comment>
<evidence type="ECO:0000259" key="13">
    <source>
        <dbReference type="PROSITE" id="PS51081"/>
    </source>
</evidence>
<accession>A0ABC8ZAU0</accession>
<evidence type="ECO:0000256" key="4">
    <source>
        <dbReference type="ARBA" id="ARBA00012483"/>
    </source>
</evidence>
<evidence type="ECO:0000256" key="10">
    <source>
        <dbReference type="ARBA" id="ARBA00024004"/>
    </source>
</evidence>
<evidence type="ECO:0000256" key="3">
    <source>
        <dbReference type="ARBA" id="ARBA00009119"/>
    </source>
</evidence>
<dbReference type="Pfam" id="PF21362">
    <property type="entry name" value="Sina_RING"/>
    <property type="match status" value="1"/>
</dbReference>
<dbReference type="InterPro" id="IPR049548">
    <property type="entry name" value="Sina-like_RING"/>
</dbReference>
<keyword evidence="6" id="KW-0479">Metal-binding</keyword>
<evidence type="ECO:0000256" key="9">
    <source>
        <dbReference type="ARBA" id="ARBA00022833"/>
    </source>
</evidence>
<evidence type="ECO:0000256" key="11">
    <source>
        <dbReference type="PROSITE-ProRule" id="PRU00455"/>
    </source>
</evidence>
<feature type="compositionally biased region" description="Acidic residues" evidence="12">
    <location>
        <begin position="305"/>
        <end position="316"/>
    </location>
</feature>
<dbReference type="InterPro" id="IPR044286">
    <property type="entry name" value="SINL_plant"/>
</dbReference>
<dbReference type="Proteomes" id="UP001497457">
    <property type="component" value="Chromosome 18b"/>
</dbReference>
<sequence>MFRGFLHFVAMERKDSDTAGKSKCEAQDDGGHKDGSDRPTGSIAVEAFSCRVCAQPLSPPIFQCPAGHFFCSSCHDNLPEEKCKFCSGSTLSRSLGMERAVRSILVYCRYAEQGCTEKTAYYNKSEHEKVCPLAPRFLCPEPGCGFAGLQGDELLDHLTGNHRWPSTTFRYWGAFDICVAQPGTQVLRCANDGQLFLVNARQAAAPPAGLVVSIVCVLPHQKPTGFGCRVSFSCFGRHCSTWTLDDLPSLRISDWPPAEYVCVVPKALDGAGDGAGAVLTVTIVCARPDDVYEDDDLDGYISSDSESDEDGGSDSS</sequence>
<comment type="catalytic activity">
    <reaction evidence="1">
        <text>S-ubiquitinyl-[E2 ubiquitin-conjugating enzyme]-L-cysteine + [acceptor protein]-L-lysine = [E2 ubiquitin-conjugating enzyme]-L-cysteine + N(6)-ubiquitinyl-[acceptor protein]-L-lysine.</text>
        <dbReference type="EC" id="2.3.2.27"/>
    </reaction>
</comment>
<evidence type="ECO:0000256" key="5">
    <source>
        <dbReference type="ARBA" id="ARBA00022679"/>
    </source>
</evidence>
<feature type="region of interest" description="Disordered" evidence="12">
    <location>
        <begin position="293"/>
        <end position="316"/>
    </location>
</feature>
<keyword evidence="9" id="KW-0862">Zinc</keyword>
<dbReference type="PROSITE" id="PS51081">
    <property type="entry name" value="ZF_SIAH"/>
    <property type="match status" value="1"/>
</dbReference>
<dbReference type="EMBL" id="OZ075128">
    <property type="protein sequence ID" value="CAL4957880.1"/>
    <property type="molecule type" value="Genomic_DNA"/>
</dbReference>
<dbReference type="GO" id="GO:0061630">
    <property type="term" value="F:ubiquitin protein ligase activity"/>
    <property type="evidence" value="ECO:0007669"/>
    <property type="project" value="UniProtKB-EC"/>
</dbReference>
<dbReference type="InterPro" id="IPR013083">
    <property type="entry name" value="Znf_RING/FYVE/PHD"/>
</dbReference>
<dbReference type="PANTHER" id="PTHR46632">
    <property type="entry name" value="E3 UBIQUITIN-PROTEIN LIGASE SINA-LIKE 4"/>
    <property type="match status" value="1"/>
</dbReference>
<feature type="domain" description="SIAH-type" evidence="13">
    <location>
        <begin position="103"/>
        <end position="163"/>
    </location>
</feature>
<organism evidence="14 15">
    <name type="scientific">Urochloa decumbens</name>
    <dbReference type="NCBI Taxonomy" id="240449"/>
    <lineage>
        <taxon>Eukaryota</taxon>
        <taxon>Viridiplantae</taxon>
        <taxon>Streptophyta</taxon>
        <taxon>Embryophyta</taxon>
        <taxon>Tracheophyta</taxon>
        <taxon>Spermatophyta</taxon>
        <taxon>Magnoliopsida</taxon>
        <taxon>Liliopsida</taxon>
        <taxon>Poales</taxon>
        <taxon>Poaceae</taxon>
        <taxon>PACMAD clade</taxon>
        <taxon>Panicoideae</taxon>
        <taxon>Panicodae</taxon>
        <taxon>Paniceae</taxon>
        <taxon>Melinidinae</taxon>
        <taxon>Urochloa</taxon>
    </lineage>
</organism>
<evidence type="ECO:0000256" key="1">
    <source>
        <dbReference type="ARBA" id="ARBA00000900"/>
    </source>
</evidence>
<evidence type="ECO:0000256" key="8">
    <source>
        <dbReference type="ARBA" id="ARBA00022786"/>
    </source>
</evidence>
<evidence type="ECO:0000256" key="12">
    <source>
        <dbReference type="SAM" id="MobiDB-lite"/>
    </source>
</evidence>
<keyword evidence="15" id="KW-1185">Reference proteome</keyword>
<reference evidence="14" key="1">
    <citation type="submission" date="2024-10" db="EMBL/GenBank/DDBJ databases">
        <authorList>
            <person name="Ryan C."/>
        </authorList>
    </citation>
    <scope>NUCLEOTIDE SEQUENCE [LARGE SCALE GENOMIC DNA]</scope>
</reference>
<dbReference type="PANTHER" id="PTHR46632:SF16">
    <property type="entry name" value="E3 UBIQUITIN-PROTEIN LIGASE SINA-LIKE 10"/>
    <property type="match status" value="1"/>
</dbReference>
<keyword evidence="8" id="KW-0833">Ubl conjugation pathway</keyword>